<name>A0ABW0MVZ7_9BURK</name>
<comment type="caution">
    <text evidence="2">The sequence shown here is derived from an EMBL/GenBank/DDBJ whole genome shotgun (WGS) entry which is preliminary data.</text>
</comment>
<feature type="compositionally biased region" description="Polar residues" evidence="1">
    <location>
        <begin position="133"/>
        <end position="150"/>
    </location>
</feature>
<dbReference type="Proteomes" id="UP001596101">
    <property type="component" value="Unassembled WGS sequence"/>
</dbReference>
<dbReference type="EMBL" id="JBHSMR010000014">
    <property type="protein sequence ID" value="MFC5481086.1"/>
    <property type="molecule type" value="Genomic_DNA"/>
</dbReference>
<evidence type="ECO:0000313" key="2">
    <source>
        <dbReference type="EMBL" id="MFC5481086.1"/>
    </source>
</evidence>
<feature type="region of interest" description="Disordered" evidence="1">
    <location>
        <begin position="113"/>
        <end position="150"/>
    </location>
</feature>
<evidence type="ECO:0000313" key="3">
    <source>
        <dbReference type="Proteomes" id="UP001596101"/>
    </source>
</evidence>
<accession>A0ABW0MVZ7</accession>
<gene>
    <name evidence="2" type="ORF">ACFPQ5_23050</name>
</gene>
<proteinExistence type="predicted"/>
<evidence type="ECO:0000256" key="1">
    <source>
        <dbReference type="SAM" id="MobiDB-lite"/>
    </source>
</evidence>
<reference evidence="3" key="1">
    <citation type="journal article" date="2019" name="Int. J. Syst. Evol. Microbiol.">
        <title>The Global Catalogue of Microorganisms (GCM) 10K type strain sequencing project: providing services to taxonomists for standard genome sequencing and annotation.</title>
        <authorList>
            <consortium name="The Broad Institute Genomics Platform"/>
            <consortium name="The Broad Institute Genome Sequencing Center for Infectious Disease"/>
            <person name="Wu L."/>
            <person name="Ma J."/>
        </authorList>
    </citation>
    <scope>NUCLEOTIDE SEQUENCE [LARGE SCALE GENOMIC DNA]</scope>
    <source>
        <strain evidence="3">CCUG 43111</strain>
    </source>
</reference>
<organism evidence="2 3">
    <name type="scientific">Massilia suwonensis</name>
    <dbReference type="NCBI Taxonomy" id="648895"/>
    <lineage>
        <taxon>Bacteria</taxon>
        <taxon>Pseudomonadati</taxon>
        <taxon>Pseudomonadota</taxon>
        <taxon>Betaproteobacteria</taxon>
        <taxon>Burkholderiales</taxon>
        <taxon>Oxalobacteraceae</taxon>
        <taxon>Telluria group</taxon>
        <taxon>Massilia</taxon>
    </lineage>
</organism>
<evidence type="ECO:0008006" key="4">
    <source>
        <dbReference type="Google" id="ProtNLM"/>
    </source>
</evidence>
<dbReference type="RefSeq" id="WP_379761200.1">
    <property type="nucleotide sequence ID" value="NZ_JBHSMR010000014.1"/>
</dbReference>
<protein>
    <recommendedName>
        <fullName evidence="4">Helix-hairpin-helix domain-containing protein</fullName>
    </recommendedName>
</protein>
<sequence length="150" mass="15760">MNIDTIVTEQYHGKSPRELVDCPLTALSGIGEKEAQALQDAFQVKTIGELARHQAIANAFAIEMMAAPGSLSASETAKETLLDDAVEMTFPASDPISVDAGITRIEVAPEKVEAARDHQNASAIAAHNEEACGQTNVGTPQTQSKDVGTA</sequence>
<keyword evidence="3" id="KW-1185">Reference proteome</keyword>